<gene>
    <name evidence="7" type="ORF">FALBO_11776</name>
</gene>
<dbReference type="PROSITE" id="PS00670">
    <property type="entry name" value="D_2_HYDROXYACID_DH_2"/>
    <property type="match status" value="1"/>
</dbReference>
<dbReference type="Proteomes" id="UP000554235">
    <property type="component" value="Unassembled WGS sequence"/>
</dbReference>
<comment type="similarity">
    <text evidence="1 4">Belongs to the D-isomer specific 2-hydroxyacid dehydrogenase family.</text>
</comment>
<dbReference type="FunFam" id="3.40.50.720:FF:000203">
    <property type="entry name" value="D-3-phosphoglycerate dehydrogenase (SerA)"/>
    <property type="match status" value="1"/>
</dbReference>
<comment type="caution">
    <text evidence="7">The sequence shown here is derived from an EMBL/GenBank/DDBJ whole genome shotgun (WGS) entry which is preliminary data.</text>
</comment>
<name>A0A8H4L1P4_9HYPO</name>
<dbReference type="Pfam" id="PF02826">
    <property type="entry name" value="2-Hacid_dh_C"/>
    <property type="match status" value="1"/>
</dbReference>
<sequence>MSPSRLSNKPRVVSLGAPRFAGAEYLEAFSKDFDFEVLDAANRQETHKKLPELISRGGPVDGFIIRVGTPPYEPFDEVLLKALVPDCRIIASASAGYNEFDVDWMTKSNIIFCNSVDAVAVATADMAMFLILAVLRNTSNAERIAKSGKWRGEPGVLIPTRDPTNLTLGIVGMGAIGKYLARKAAVFNMKIRYYNRHQLPNEVEKKYNATYCSSLHELLSSSDVVSLNCPLNEKTTGLISTQEFAAMKDGSFLVNTARGAVIDEEAFKAALKSGKVARAGLDVLVNEPNVDPWFLEQDNVIVQPHLGGLTDVAFQKAERECFENIRAYFETGKANSPVNGDKLAKSRI</sequence>
<evidence type="ECO:0000256" key="4">
    <source>
        <dbReference type="RuleBase" id="RU003719"/>
    </source>
</evidence>
<dbReference type="AlphaFoldDB" id="A0A8H4L1P4"/>
<dbReference type="PROSITE" id="PS00671">
    <property type="entry name" value="D_2_HYDROXYACID_DH_3"/>
    <property type="match status" value="1"/>
</dbReference>
<dbReference type="PANTHER" id="PTHR10996:SF269">
    <property type="entry name" value="HYPOTHETICAL D-ISOMER SPECIFIC 2-HYDROXYACID DEHYDROGENASE (EUROFUNG)"/>
    <property type="match status" value="1"/>
</dbReference>
<evidence type="ECO:0000256" key="1">
    <source>
        <dbReference type="ARBA" id="ARBA00005854"/>
    </source>
</evidence>
<keyword evidence="8" id="KW-1185">Reference proteome</keyword>
<protein>
    <submittedName>
        <fullName evidence="7">Glycerate-and formate-dehydrogenase</fullName>
    </submittedName>
</protein>
<feature type="domain" description="D-isomer specific 2-hydroxyacid dehydrogenase catalytic" evidence="5">
    <location>
        <begin position="26"/>
        <end position="339"/>
    </location>
</feature>
<dbReference type="SUPFAM" id="SSF52283">
    <property type="entry name" value="Formate/glycerate dehydrogenase catalytic domain-like"/>
    <property type="match status" value="1"/>
</dbReference>
<proteinExistence type="inferred from homology"/>
<dbReference type="GO" id="GO:0030267">
    <property type="term" value="F:glyoxylate reductase (NADPH) activity"/>
    <property type="evidence" value="ECO:0007669"/>
    <property type="project" value="TreeGrafter"/>
</dbReference>
<dbReference type="InterPro" id="IPR006139">
    <property type="entry name" value="D-isomer_2_OHA_DH_cat_dom"/>
</dbReference>
<organism evidence="7 8">
    <name type="scientific">Fusarium albosuccineum</name>
    <dbReference type="NCBI Taxonomy" id="1237068"/>
    <lineage>
        <taxon>Eukaryota</taxon>
        <taxon>Fungi</taxon>
        <taxon>Dikarya</taxon>
        <taxon>Ascomycota</taxon>
        <taxon>Pezizomycotina</taxon>
        <taxon>Sordariomycetes</taxon>
        <taxon>Hypocreomycetidae</taxon>
        <taxon>Hypocreales</taxon>
        <taxon>Nectriaceae</taxon>
        <taxon>Fusarium</taxon>
        <taxon>Fusarium decemcellulare species complex</taxon>
    </lineage>
</organism>
<dbReference type="InterPro" id="IPR006140">
    <property type="entry name" value="D-isomer_DH_NAD-bd"/>
</dbReference>
<dbReference type="SUPFAM" id="SSF51735">
    <property type="entry name" value="NAD(P)-binding Rossmann-fold domains"/>
    <property type="match status" value="1"/>
</dbReference>
<dbReference type="Gene3D" id="3.40.50.720">
    <property type="entry name" value="NAD(P)-binding Rossmann-like Domain"/>
    <property type="match status" value="2"/>
</dbReference>
<evidence type="ECO:0000313" key="7">
    <source>
        <dbReference type="EMBL" id="KAF4461425.1"/>
    </source>
</evidence>
<dbReference type="PROSITE" id="PS00065">
    <property type="entry name" value="D_2_HYDROXYACID_DH_1"/>
    <property type="match status" value="1"/>
</dbReference>
<evidence type="ECO:0000256" key="2">
    <source>
        <dbReference type="ARBA" id="ARBA00023002"/>
    </source>
</evidence>
<keyword evidence="2 4" id="KW-0560">Oxidoreductase</keyword>
<dbReference type="Pfam" id="PF00389">
    <property type="entry name" value="2-Hacid_dh"/>
    <property type="match status" value="1"/>
</dbReference>
<evidence type="ECO:0000256" key="3">
    <source>
        <dbReference type="ARBA" id="ARBA00023027"/>
    </source>
</evidence>
<evidence type="ECO:0000259" key="6">
    <source>
        <dbReference type="Pfam" id="PF02826"/>
    </source>
</evidence>
<evidence type="ECO:0000259" key="5">
    <source>
        <dbReference type="Pfam" id="PF00389"/>
    </source>
</evidence>
<dbReference type="GO" id="GO:0051287">
    <property type="term" value="F:NAD binding"/>
    <property type="evidence" value="ECO:0007669"/>
    <property type="project" value="InterPro"/>
</dbReference>
<reference evidence="7 8" key="1">
    <citation type="submission" date="2020-01" db="EMBL/GenBank/DDBJ databases">
        <title>Identification and distribution of gene clusters putatively required for synthesis of sphingolipid metabolism inhibitors in phylogenetically diverse species of the filamentous fungus Fusarium.</title>
        <authorList>
            <person name="Kim H.-S."/>
            <person name="Busman M."/>
            <person name="Brown D.W."/>
            <person name="Divon H."/>
            <person name="Uhlig S."/>
            <person name="Proctor R.H."/>
        </authorList>
    </citation>
    <scope>NUCLEOTIDE SEQUENCE [LARGE SCALE GENOMIC DNA]</scope>
    <source>
        <strain evidence="7 8">NRRL 20459</strain>
    </source>
</reference>
<dbReference type="GO" id="GO:0005829">
    <property type="term" value="C:cytosol"/>
    <property type="evidence" value="ECO:0007669"/>
    <property type="project" value="TreeGrafter"/>
</dbReference>
<dbReference type="GO" id="GO:0016618">
    <property type="term" value="F:hydroxypyruvate reductase [NAD(P)H] activity"/>
    <property type="evidence" value="ECO:0007669"/>
    <property type="project" value="TreeGrafter"/>
</dbReference>
<feature type="domain" description="D-isomer specific 2-hydroxyacid dehydrogenase NAD-binding" evidence="6">
    <location>
        <begin position="129"/>
        <end position="307"/>
    </location>
</feature>
<dbReference type="PANTHER" id="PTHR10996">
    <property type="entry name" value="2-HYDROXYACID DEHYDROGENASE-RELATED"/>
    <property type="match status" value="1"/>
</dbReference>
<dbReference type="CDD" id="cd12168">
    <property type="entry name" value="Mand_dh_like"/>
    <property type="match status" value="1"/>
</dbReference>
<keyword evidence="3" id="KW-0520">NAD</keyword>
<accession>A0A8H4L1P4</accession>
<dbReference type="EMBL" id="JAADYS010001723">
    <property type="protein sequence ID" value="KAF4461425.1"/>
    <property type="molecule type" value="Genomic_DNA"/>
</dbReference>
<dbReference type="InterPro" id="IPR029752">
    <property type="entry name" value="D-isomer_DH_CS1"/>
</dbReference>
<dbReference type="InterPro" id="IPR036291">
    <property type="entry name" value="NAD(P)-bd_dom_sf"/>
</dbReference>
<dbReference type="InterPro" id="IPR050223">
    <property type="entry name" value="D-isomer_2-hydroxyacid_DH"/>
</dbReference>
<evidence type="ECO:0000313" key="8">
    <source>
        <dbReference type="Proteomes" id="UP000554235"/>
    </source>
</evidence>
<dbReference type="OrthoDB" id="9991913at2759"/>
<dbReference type="InterPro" id="IPR029753">
    <property type="entry name" value="D-isomer_DH_CS"/>
</dbReference>